<sequence>MPKGNTRSKVEDLLQRITKNNMNAKKKHRRRSILKRSAENTKRSTENEIETHVCRPDLHIQS</sequence>
<feature type="region of interest" description="Disordered" evidence="1">
    <location>
        <begin position="22"/>
        <end position="62"/>
    </location>
</feature>
<proteinExistence type="predicted"/>
<evidence type="ECO:0000313" key="3">
    <source>
        <dbReference type="Proteomes" id="UP000789901"/>
    </source>
</evidence>
<feature type="non-terminal residue" evidence="2">
    <location>
        <position position="62"/>
    </location>
</feature>
<accession>A0ABN7VJF9</accession>
<reference evidence="2 3" key="1">
    <citation type="submission" date="2021-06" db="EMBL/GenBank/DDBJ databases">
        <authorList>
            <person name="Kallberg Y."/>
            <person name="Tangrot J."/>
            <person name="Rosling A."/>
        </authorList>
    </citation>
    <scope>NUCLEOTIDE SEQUENCE [LARGE SCALE GENOMIC DNA]</scope>
    <source>
        <strain evidence="2 3">120-4 pot B 10/14</strain>
    </source>
</reference>
<dbReference type="EMBL" id="CAJVQB010016052">
    <property type="protein sequence ID" value="CAG8778148.1"/>
    <property type="molecule type" value="Genomic_DNA"/>
</dbReference>
<organism evidence="2 3">
    <name type="scientific">Gigaspora margarita</name>
    <dbReference type="NCBI Taxonomy" id="4874"/>
    <lineage>
        <taxon>Eukaryota</taxon>
        <taxon>Fungi</taxon>
        <taxon>Fungi incertae sedis</taxon>
        <taxon>Mucoromycota</taxon>
        <taxon>Glomeromycotina</taxon>
        <taxon>Glomeromycetes</taxon>
        <taxon>Diversisporales</taxon>
        <taxon>Gigasporaceae</taxon>
        <taxon>Gigaspora</taxon>
    </lineage>
</organism>
<name>A0ABN7VJF9_GIGMA</name>
<evidence type="ECO:0000313" key="2">
    <source>
        <dbReference type="EMBL" id="CAG8778148.1"/>
    </source>
</evidence>
<gene>
    <name evidence="2" type="ORF">GMARGA_LOCUS19330</name>
</gene>
<comment type="caution">
    <text evidence="2">The sequence shown here is derived from an EMBL/GenBank/DDBJ whole genome shotgun (WGS) entry which is preliminary data.</text>
</comment>
<dbReference type="Proteomes" id="UP000789901">
    <property type="component" value="Unassembled WGS sequence"/>
</dbReference>
<feature type="compositionally biased region" description="Basic and acidic residues" evidence="1">
    <location>
        <begin position="36"/>
        <end position="62"/>
    </location>
</feature>
<protein>
    <submittedName>
        <fullName evidence="2">1302_t:CDS:1</fullName>
    </submittedName>
</protein>
<evidence type="ECO:0000256" key="1">
    <source>
        <dbReference type="SAM" id="MobiDB-lite"/>
    </source>
</evidence>
<keyword evidence="3" id="KW-1185">Reference proteome</keyword>
<feature type="compositionally biased region" description="Basic residues" evidence="1">
    <location>
        <begin position="24"/>
        <end position="34"/>
    </location>
</feature>